<proteinExistence type="predicted"/>
<comment type="caution">
    <text evidence="2">The sequence shown here is derived from an EMBL/GenBank/DDBJ whole genome shotgun (WGS) entry which is preliminary data.</text>
</comment>
<keyword evidence="1" id="KW-1133">Transmembrane helix</keyword>
<evidence type="ECO:0008006" key="4">
    <source>
        <dbReference type="Google" id="ProtNLM"/>
    </source>
</evidence>
<evidence type="ECO:0000256" key="1">
    <source>
        <dbReference type="SAM" id="Phobius"/>
    </source>
</evidence>
<dbReference type="AlphaFoldDB" id="A0A9P4HZ97"/>
<dbReference type="InterPro" id="IPR036259">
    <property type="entry name" value="MFS_trans_sf"/>
</dbReference>
<feature type="transmembrane region" description="Helical" evidence="1">
    <location>
        <begin position="14"/>
        <end position="37"/>
    </location>
</feature>
<protein>
    <recommendedName>
        <fullName evidence="4">MFS general substrate transporter</fullName>
    </recommendedName>
</protein>
<dbReference type="PANTHER" id="PTHR11360:SF284">
    <property type="entry name" value="EG:103B4.3 PROTEIN-RELATED"/>
    <property type="match status" value="1"/>
</dbReference>
<dbReference type="InterPro" id="IPR050327">
    <property type="entry name" value="Proton-linked_MCT"/>
</dbReference>
<reference evidence="2" key="1">
    <citation type="journal article" date="2020" name="Stud. Mycol.">
        <title>101 Dothideomycetes genomes: a test case for predicting lifestyles and emergence of pathogens.</title>
        <authorList>
            <person name="Haridas S."/>
            <person name="Albert R."/>
            <person name="Binder M."/>
            <person name="Bloem J."/>
            <person name="Labutti K."/>
            <person name="Salamov A."/>
            <person name="Andreopoulos B."/>
            <person name="Baker S."/>
            <person name="Barry K."/>
            <person name="Bills G."/>
            <person name="Bluhm B."/>
            <person name="Cannon C."/>
            <person name="Castanera R."/>
            <person name="Culley D."/>
            <person name="Daum C."/>
            <person name="Ezra D."/>
            <person name="Gonzalez J."/>
            <person name="Henrissat B."/>
            <person name="Kuo A."/>
            <person name="Liang C."/>
            <person name="Lipzen A."/>
            <person name="Lutzoni F."/>
            <person name="Magnuson J."/>
            <person name="Mondo S."/>
            <person name="Nolan M."/>
            <person name="Ohm R."/>
            <person name="Pangilinan J."/>
            <person name="Park H.-J."/>
            <person name="Ramirez L."/>
            <person name="Alfaro M."/>
            <person name="Sun H."/>
            <person name="Tritt A."/>
            <person name="Yoshinaga Y."/>
            <person name="Zwiers L.-H."/>
            <person name="Turgeon B."/>
            <person name="Goodwin S."/>
            <person name="Spatafora J."/>
            <person name="Crous P."/>
            <person name="Grigoriev I."/>
        </authorList>
    </citation>
    <scope>NUCLEOTIDE SEQUENCE</scope>
    <source>
        <strain evidence="2">CBS 121410</strain>
    </source>
</reference>
<feature type="transmembrane region" description="Helical" evidence="1">
    <location>
        <begin position="76"/>
        <end position="97"/>
    </location>
</feature>
<feature type="transmembrane region" description="Helical" evidence="1">
    <location>
        <begin position="109"/>
        <end position="131"/>
    </location>
</feature>
<accession>A0A9P4HZ97</accession>
<name>A0A9P4HZ97_9PEZI</name>
<organism evidence="2 3">
    <name type="scientific">Saccharata proteae CBS 121410</name>
    <dbReference type="NCBI Taxonomy" id="1314787"/>
    <lineage>
        <taxon>Eukaryota</taxon>
        <taxon>Fungi</taxon>
        <taxon>Dikarya</taxon>
        <taxon>Ascomycota</taxon>
        <taxon>Pezizomycotina</taxon>
        <taxon>Dothideomycetes</taxon>
        <taxon>Dothideomycetes incertae sedis</taxon>
        <taxon>Botryosphaeriales</taxon>
        <taxon>Saccharataceae</taxon>
        <taxon>Saccharata</taxon>
    </lineage>
</organism>
<keyword evidence="3" id="KW-1185">Reference proteome</keyword>
<dbReference type="OrthoDB" id="6499973at2759"/>
<feature type="non-terminal residue" evidence="2">
    <location>
        <position position="1"/>
    </location>
</feature>
<feature type="non-terminal residue" evidence="2">
    <location>
        <position position="176"/>
    </location>
</feature>
<dbReference type="PANTHER" id="PTHR11360">
    <property type="entry name" value="MONOCARBOXYLATE TRANSPORTER"/>
    <property type="match status" value="1"/>
</dbReference>
<feature type="transmembrane region" description="Helical" evidence="1">
    <location>
        <begin position="43"/>
        <end position="64"/>
    </location>
</feature>
<evidence type="ECO:0000313" key="2">
    <source>
        <dbReference type="EMBL" id="KAF2092030.1"/>
    </source>
</evidence>
<keyword evidence="1" id="KW-0812">Transmembrane</keyword>
<keyword evidence="1" id="KW-0472">Membrane</keyword>
<gene>
    <name evidence="2" type="ORF">K490DRAFT_11132</name>
</gene>
<dbReference type="SUPFAM" id="SSF103473">
    <property type="entry name" value="MFS general substrate transporter"/>
    <property type="match status" value="1"/>
</dbReference>
<dbReference type="Proteomes" id="UP000799776">
    <property type="component" value="Unassembled WGS sequence"/>
</dbReference>
<sequence>PAPDRGHSAWLQAWANFFTTFSTHGFPLAFGILLPFYGYVPLLGHSAAAVTVIGSLSLGAPFLASRLVERLLAAGYFRYVFHGGSLGLVGALVGSSFCTSLGCFLATEGVLVALTGSCVFCTGVLVLQTYFENNAGRAMSVGAAGASVGGVVYTVLTQQLLPVIGLHWTLRALSLV</sequence>
<dbReference type="EMBL" id="ML978711">
    <property type="protein sequence ID" value="KAF2092030.1"/>
    <property type="molecule type" value="Genomic_DNA"/>
</dbReference>
<evidence type="ECO:0000313" key="3">
    <source>
        <dbReference type="Proteomes" id="UP000799776"/>
    </source>
</evidence>